<dbReference type="EMBL" id="BAAACR010000002">
    <property type="protein sequence ID" value="GAA0203050.1"/>
    <property type="molecule type" value="Genomic_DNA"/>
</dbReference>
<feature type="transmembrane region" description="Helical" evidence="6">
    <location>
        <begin position="84"/>
        <end position="105"/>
    </location>
</feature>
<name>A0ABP3CGP0_9FIRM</name>
<evidence type="ECO:0000256" key="2">
    <source>
        <dbReference type="ARBA" id="ARBA00009142"/>
    </source>
</evidence>
<evidence type="ECO:0000256" key="3">
    <source>
        <dbReference type="ARBA" id="ARBA00022692"/>
    </source>
</evidence>
<feature type="transmembrane region" description="Helical" evidence="6">
    <location>
        <begin position="117"/>
        <end position="135"/>
    </location>
</feature>
<keyword evidence="3 6" id="KW-0812">Transmembrane</keyword>
<keyword evidence="8" id="KW-1185">Reference proteome</keyword>
<feature type="transmembrane region" description="Helical" evidence="6">
    <location>
        <begin position="194"/>
        <end position="218"/>
    </location>
</feature>
<sequence length="272" mass="28721">MQLLLYYGDAGFPASPEEKAMLFLSMLLMGGIIGFVGAGGSGVIITLLVVGFGVPIHQALAVALGSMAFTTLSGAISHYREREVVPLTGAVLGTGGLVGALIGAVLSNHMEAPDLSLFTGLMLLSSAFLLYLRIYQAQWLARQIPVRETLLTGRRLYLCGLPVGFLCGVLSGAFGIGSAAYIQIALMVIFGVPLLQAIGTTMMIIVPISVSGGIGYILYGQLEPWLFIQTLLALSLGSYVGAKLTHLAPLPVLRFWIVALPTVGGMIMVFFR</sequence>
<dbReference type="InterPro" id="IPR002781">
    <property type="entry name" value="TM_pro_TauE-like"/>
</dbReference>
<dbReference type="PANTHER" id="PTHR43701">
    <property type="entry name" value="MEMBRANE TRANSPORTER PROTEIN MJ0441-RELATED"/>
    <property type="match status" value="1"/>
</dbReference>
<feature type="transmembrane region" description="Helical" evidence="6">
    <location>
        <begin position="156"/>
        <end position="182"/>
    </location>
</feature>
<evidence type="ECO:0000256" key="5">
    <source>
        <dbReference type="ARBA" id="ARBA00023136"/>
    </source>
</evidence>
<accession>A0ABP3CGP0</accession>
<keyword evidence="6" id="KW-1003">Cell membrane</keyword>
<protein>
    <recommendedName>
        <fullName evidence="6">Probable membrane transporter protein</fullName>
    </recommendedName>
</protein>
<dbReference type="InterPro" id="IPR051598">
    <property type="entry name" value="TSUP/Inactive_protease-like"/>
</dbReference>
<gene>
    <name evidence="7" type="ORF">GCM10008919_02990</name>
</gene>
<comment type="similarity">
    <text evidence="2 6">Belongs to the 4-toluene sulfonate uptake permease (TSUP) (TC 2.A.102) family.</text>
</comment>
<proteinExistence type="inferred from homology"/>
<evidence type="ECO:0000313" key="8">
    <source>
        <dbReference type="Proteomes" id="UP001500399"/>
    </source>
</evidence>
<dbReference type="Proteomes" id="UP001500399">
    <property type="component" value="Unassembled WGS sequence"/>
</dbReference>
<comment type="subcellular location">
    <subcellularLocation>
        <location evidence="6">Cell membrane</location>
        <topology evidence="6">Multi-pass membrane protein</topology>
    </subcellularLocation>
    <subcellularLocation>
        <location evidence="1">Membrane</location>
        <topology evidence="1">Multi-pass membrane protein</topology>
    </subcellularLocation>
</comment>
<keyword evidence="4 6" id="KW-1133">Transmembrane helix</keyword>
<dbReference type="PANTHER" id="PTHR43701:SF2">
    <property type="entry name" value="MEMBRANE TRANSPORTER PROTEIN YJNA-RELATED"/>
    <property type="match status" value="1"/>
</dbReference>
<keyword evidence="5 6" id="KW-0472">Membrane</keyword>
<evidence type="ECO:0000256" key="4">
    <source>
        <dbReference type="ARBA" id="ARBA00022989"/>
    </source>
</evidence>
<feature type="transmembrane region" description="Helical" evidence="6">
    <location>
        <begin position="21"/>
        <end position="50"/>
    </location>
</feature>
<feature type="transmembrane region" description="Helical" evidence="6">
    <location>
        <begin position="225"/>
        <end position="241"/>
    </location>
</feature>
<feature type="transmembrane region" description="Helical" evidence="6">
    <location>
        <begin position="56"/>
        <end position="77"/>
    </location>
</feature>
<organism evidence="7 8">
    <name type="scientific">Selenomonas dianae</name>
    <dbReference type="NCBI Taxonomy" id="135079"/>
    <lineage>
        <taxon>Bacteria</taxon>
        <taxon>Bacillati</taxon>
        <taxon>Bacillota</taxon>
        <taxon>Negativicutes</taxon>
        <taxon>Selenomonadales</taxon>
        <taxon>Selenomonadaceae</taxon>
        <taxon>Selenomonas</taxon>
    </lineage>
</organism>
<feature type="transmembrane region" description="Helical" evidence="6">
    <location>
        <begin position="253"/>
        <end position="271"/>
    </location>
</feature>
<comment type="caution">
    <text evidence="7">The sequence shown here is derived from an EMBL/GenBank/DDBJ whole genome shotgun (WGS) entry which is preliminary data.</text>
</comment>
<dbReference type="Pfam" id="PF01925">
    <property type="entry name" value="TauE"/>
    <property type="match status" value="1"/>
</dbReference>
<reference evidence="8" key="1">
    <citation type="journal article" date="2019" name="Int. J. Syst. Evol. Microbiol.">
        <title>The Global Catalogue of Microorganisms (GCM) 10K type strain sequencing project: providing services to taxonomists for standard genome sequencing and annotation.</title>
        <authorList>
            <consortium name="The Broad Institute Genomics Platform"/>
            <consortium name="The Broad Institute Genome Sequencing Center for Infectious Disease"/>
            <person name="Wu L."/>
            <person name="Ma J."/>
        </authorList>
    </citation>
    <scope>NUCLEOTIDE SEQUENCE [LARGE SCALE GENOMIC DNA]</scope>
    <source>
        <strain evidence="8">JCM 8542</strain>
    </source>
</reference>
<evidence type="ECO:0000313" key="7">
    <source>
        <dbReference type="EMBL" id="GAA0203050.1"/>
    </source>
</evidence>
<evidence type="ECO:0000256" key="6">
    <source>
        <dbReference type="RuleBase" id="RU363041"/>
    </source>
</evidence>
<evidence type="ECO:0000256" key="1">
    <source>
        <dbReference type="ARBA" id="ARBA00004141"/>
    </source>
</evidence>